<dbReference type="EMBL" id="JH921446">
    <property type="protein sequence ID" value="EKD14330.1"/>
    <property type="molecule type" value="Genomic_DNA"/>
</dbReference>
<dbReference type="PANTHER" id="PTHR14218:SF19">
    <property type="entry name" value="SERINE PROTEASE AORO, PUTATIVE (AFU_ORTHOLOGUE AFUA_6G10250)-RELATED"/>
    <property type="match status" value="1"/>
</dbReference>
<keyword evidence="8 11" id="KW-0720">Serine protease</keyword>
<keyword evidence="12" id="KW-0732">Signal</keyword>
<dbReference type="GO" id="GO:0004252">
    <property type="term" value="F:serine-type endopeptidase activity"/>
    <property type="evidence" value="ECO:0007669"/>
    <property type="project" value="UniProtKB-UniRule"/>
</dbReference>
<dbReference type="eggNOG" id="ENOG502QTN1">
    <property type="taxonomic scope" value="Eukaryota"/>
</dbReference>
<dbReference type="InterPro" id="IPR015366">
    <property type="entry name" value="S53_propep"/>
</dbReference>
<dbReference type="PROSITE" id="PS51695">
    <property type="entry name" value="SEDOLISIN"/>
    <property type="match status" value="1"/>
</dbReference>
<evidence type="ECO:0000256" key="5">
    <source>
        <dbReference type="ARBA" id="ARBA00022670"/>
    </source>
</evidence>
<dbReference type="GO" id="GO:0046872">
    <property type="term" value="F:metal ion binding"/>
    <property type="evidence" value="ECO:0007669"/>
    <property type="project" value="UniProtKB-UniRule"/>
</dbReference>
<proteinExistence type="predicted"/>
<dbReference type="EC" id="3.4.14.10" evidence="4"/>
<dbReference type="Proteomes" id="UP000006753">
    <property type="component" value="Unassembled WGS sequence"/>
</dbReference>
<evidence type="ECO:0000256" key="4">
    <source>
        <dbReference type="ARBA" id="ARBA00012462"/>
    </source>
</evidence>
<dbReference type="PANTHER" id="PTHR14218">
    <property type="entry name" value="PROTEASE S8 TRIPEPTIDYL PEPTIDASE I CLN2"/>
    <property type="match status" value="1"/>
</dbReference>
<dbReference type="CDD" id="cd11377">
    <property type="entry name" value="Pro-peptidase_S53"/>
    <property type="match status" value="1"/>
</dbReference>
<comment type="subcellular location">
    <subcellularLocation>
        <location evidence="3">Secreted</location>
        <location evidence="3">Extracellular space</location>
    </subcellularLocation>
</comment>
<sequence length="669" mass="72864">MFVKLSVILGIAALCHAAPSPLRHVLHEKRAVESRDWIKGDRLEKTAIVPMKIGLTQSNLEKGYDYLMDVSEAHSENYGKHWTPEQVHDAFAPKEETVASITQWLTDSGIAHNRIVLYENKGWIAVDVTVQEIEDLLKAEFYEHGHSRTSKIRVGSERYHVPEHLTSHIDYITPGIKLSPVIKRTVERKTKRDFHSVHAPIHASVPAEEHSSAISAAAAALPPALQNCSTDVTPDCIRALYSIPANPPAVPGNSLGLYQQGSYFAESDLNLWLAKYAPHVPQGTFPINNTINGASYSVPASSQLNSGEALIDIEMATSLIYPQTVTLYQTDDDIYEPQEVATTNLFNTFLDALDGSYCNYTSNGITGDSPSIDPIYPHKVPGGYNGTRQCGVYKPLKAKVISASYGQAEADLPAPYVRRQCNEFMKLGLQGVSILFASGDYGVASFPGDGSESGCLGPDELIFNPQYPSGCPYVTSVGGSQIRANGTVYDPEVVMLDNLGGDAVNFSSAGGFSNYFSRPAYQDGHVQTYFHRAHLTYPYYSALDTNVQNTTGVYNRRGRAYPDVSANGARFPAYVDGALYHFYGASLSSPLFASVLALLNQERARAGKGPVGFVNPVLYRHDDVLNDVTEGTNLGCGSQGFKAVEGWDPATGLGTPNYPKMRALFLSLP</sequence>
<feature type="signal peptide" evidence="12">
    <location>
        <begin position="1"/>
        <end position="17"/>
    </location>
</feature>
<keyword evidence="7 11" id="KW-0378">Hydrolase</keyword>
<dbReference type="GO" id="GO:0008240">
    <property type="term" value="F:tripeptidyl-peptidase activity"/>
    <property type="evidence" value="ECO:0007669"/>
    <property type="project" value="UniProtKB-EC"/>
</dbReference>
<dbReference type="OMA" id="EFYEHEH"/>
<evidence type="ECO:0000256" key="6">
    <source>
        <dbReference type="ARBA" id="ARBA00022723"/>
    </source>
</evidence>
<dbReference type="KEGG" id="mbe:MBM_07560"/>
<feature type="active site" description="Charge relay system" evidence="11">
    <location>
        <position position="308"/>
    </location>
</feature>
<organism evidence="14 15">
    <name type="scientific">Marssonina brunnea f. sp. multigermtubi (strain MB_m1)</name>
    <name type="common">Marssonina leaf spot fungus</name>
    <dbReference type="NCBI Taxonomy" id="1072389"/>
    <lineage>
        <taxon>Eukaryota</taxon>
        <taxon>Fungi</taxon>
        <taxon>Dikarya</taxon>
        <taxon>Ascomycota</taxon>
        <taxon>Pezizomycotina</taxon>
        <taxon>Leotiomycetes</taxon>
        <taxon>Helotiales</taxon>
        <taxon>Drepanopezizaceae</taxon>
        <taxon>Drepanopeziza</taxon>
    </lineage>
</organism>
<dbReference type="InterPro" id="IPR036852">
    <property type="entry name" value="Peptidase_S8/S53_dom_sf"/>
</dbReference>
<evidence type="ECO:0000256" key="9">
    <source>
        <dbReference type="ARBA" id="ARBA00022837"/>
    </source>
</evidence>
<dbReference type="GO" id="GO:0005576">
    <property type="term" value="C:extracellular region"/>
    <property type="evidence" value="ECO:0007669"/>
    <property type="project" value="UniProtKB-SubCell"/>
</dbReference>
<evidence type="ECO:0000256" key="2">
    <source>
        <dbReference type="ARBA" id="ARBA00002451"/>
    </source>
</evidence>
<evidence type="ECO:0000256" key="7">
    <source>
        <dbReference type="ARBA" id="ARBA00022801"/>
    </source>
</evidence>
<comment type="function">
    <text evidence="2">Secreted tripeptidyl-peptidase which degrades proteins at acidic pHs and is involved in virulence.</text>
</comment>
<comment type="cofactor">
    <cofactor evidence="11">
        <name>Ca(2+)</name>
        <dbReference type="ChEBI" id="CHEBI:29108"/>
    </cofactor>
    <text evidence="11">Binds 1 Ca(2+) ion per subunit.</text>
</comment>
<dbReference type="AlphaFoldDB" id="K1WAL7"/>
<dbReference type="InterPro" id="IPR050819">
    <property type="entry name" value="Tripeptidyl-peptidase_I"/>
</dbReference>
<dbReference type="Pfam" id="PF00082">
    <property type="entry name" value="Peptidase_S8"/>
    <property type="match status" value="1"/>
</dbReference>
<feature type="binding site" evidence="11">
    <location>
        <position position="646"/>
    </location>
    <ligand>
        <name>Ca(2+)</name>
        <dbReference type="ChEBI" id="CHEBI:29108"/>
    </ligand>
</feature>
<dbReference type="CDD" id="cd04056">
    <property type="entry name" value="Peptidases_S53"/>
    <property type="match status" value="1"/>
</dbReference>
<dbReference type="InParanoid" id="K1WAL7"/>
<evidence type="ECO:0000256" key="3">
    <source>
        <dbReference type="ARBA" id="ARBA00004239"/>
    </source>
</evidence>
<name>K1WAL7_MARBU</name>
<accession>K1WAL7</accession>
<evidence type="ECO:0000259" key="13">
    <source>
        <dbReference type="PROSITE" id="PS51695"/>
    </source>
</evidence>
<feature type="binding site" evidence="11">
    <location>
        <position position="628"/>
    </location>
    <ligand>
        <name>Ca(2+)</name>
        <dbReference type="ChEBI" id="CHEBI:29108"/>
    </ligand>
</feature>
<evidence type="ECO:0000256" key="12">
    <source>
        <dbReference type="SAM" id="SignalP"/>
    </source>
</evidence>
<dbReference type="SMART" id="SM00944">
    <property type="entry name" value="Pro-kuma_activ"/>
    <property type="match status" value="1"/>
</dbReference>
<feature type="chain" id="PRO_5003854297" description="tripeptidyl-peptidase II" evidence="12">
    <location>
        <begin position="18"/>
        <end position="669"/>
    </location>
</feature>
<feature type="active site" description="Charge relay system" evidence="11">
    <location>
        <position position="312"/>
    </location>
</feature>
<feature type="binding site" evidence="11">
    <location>
        <position position="627"/>
    </location>
    <ligand>
        <name>Ca(2+)</name>
        <dbReference type="ChEBI" id="CHEBI:29108"/>
    </ligand>
</feature>
<dbReference type="OrthoDB" id="409122at2759"/>
<protein>
    <recommendedName>
        <fullName evidence="4">tripeptidyl-peptidase II</fullName>
        <ecNumber evidence="4">3.4.14.10</ecNumber>
    </recommendedName>
</protein>
<dbReference type="Gene3D" id="3.40.50.200">
    <property type="entry name" value="Peptidase S8/S53 domain"/>
    <property type="match status" value="1"/>
</dbReference>
<feature type="binding site" evidence="11">
    <location>
        <position position="648"/>
    </location>
    <ligand>
        <name>Ca(2+)</name>
        <dbReference type="ChEBI" id="CHEBI:29108"/>
    </ligand>
</feature>
<keyword evidence="6 11" id="KW-0479">Metal-binding</keyword>
<dbReference type="STRING" id="1072389.K1WAL7"/>
<dbReference type="GO" id="GO:0006508">
    <property type="term" value="P:proteolysis"/>
    <property type="evidence" value="ECO:0007669"/>
    <property type="project" value="UniProtKB-KW"/>
</dbReference>
<dbReference type="HOGENOM" id="CLU_013783_4_0_1"/>
<keyword evidence="9 11" id="KW-0106">Calcium</keyword>
<dbReference type="InterPro" id="IPR030400">
    <property type="entry name" value="Sedolisin_dom"/>
</dbReference>
<keyword evidence="5 11" id="KW-0645">Protease</keyword>
<evidence type="ECO:0000256" key="1">
    <source>
        <dbReference type="ARBA" id="ARBA00001910"/>
    </source>
</evidence>
<evidence type="ECO:0000256" key="11">
    <source>
        <dbReference type="PROSITE-ProRule" id="PRU01032"/>
    </source>
</evidence>
<dbReference type="InterPro" id="IPR000209">
    <property type="entry name" value="Peptidase_S8/S53_dom"/>
</dbReference>
<keyword evidence="10" id="KW-0865">Zymogen</keyword>
<dbReference type="Pfam" id="PF09286">
    <property type="entry name" value="Pro-kuma_activ"/>
    <property type="match status" value="1"/>
</dbReference>
<evidence type="ECO:0000313" key="15">
    <source>
        <dbReference type="Proteomes" id="UP000006753"/>
    </source>
</evidence>
<comment type="catalytic activity">
    <reaction evidence="1">
        <text>Release of an N-terminal tripeptide from a polypeptide.</text>
        <dbReference type="EC" id="3.4.14.10"/>
    </reaction>
</comment>
<reference evidence="14 15" key="1">
    <citation type="journal article" date="2012" name="BMC Genomics">
        <title>Sequencing the genome of Marssonina brunnea reveals fungus-poplar co-evolution.</title>
        <authorList>
            <person name="Zhu S."/>
            <person name="Cao Y.-Z."/>
            <person name="Jiang C."/>
            <person name="Tan B.-Y."/>
            <person name="Wang Z."/>
            <person name="Feng S."/>
            <person name="Zhang L."/>
            <person name="Su X.-H."/>
            <person name="Brejova B."/>
            <person name="Vinar T."/>
            <person name="Xu M."/>
            <person name="Wang M.-X."/>
            <person name="Zhang S.-G."/>
            <person name="Huang M.-R."/>
            <person name="Wu R."/>
            <person name="Zhou Y."/>
        </authorList>
    </citation>
    <scope>NUCLEOTIDE SEQUENCE [LARGE SCALE GENOMIC DNA]</scope>
    <source>
        <strain evidence="14 15">MB_m1</strain>
    </source>
</reference>
<evidence type="ECO:0000256" key="10">
    <source>
        <dbReference type="ARBA" id="ARBA00023145"/>
    </source>
</evidence>
<gene>
    <name evidence="14" type="ORF">MBM_07560</name>
</gene>
<evidence type="ECO:0000256" key="8">
    <source>
        <dbReference type="ARBA" id="ARBA00022825"/>
    </source>
</evidence>
<feature type="domain" description="Peptidase S53" evidence="13">
    <location>
        <begin position="231"/>
        <end position="668"/>
    </location>
</feature>
<dbReference type="SUPFAM" id="SSF54897">
    <property type="entry name" value="Protease propeptides/inhibitors"/>
    <property type="match status" value="1"/>
</dbReference>
<keyword evidence="15" id="KW-1185">Reference proteome</keyword>
<dbReference type="SUPFAM" id="SSF52743">
    <property type="entry name" value="Subtilisin-like"/>
    <property type="match status" value="1"/>
</dbReference>
<feature type="active site" description="Charge relay system" evidence="11">
    <location>
        <position position="586"/>
    </location>
</feature>
<evidence type="ECO:0000313" key="14">
    <source>
        <dbReference type="EMBL" id="EKD14330.1"/>
    </source>
</evidence>